<dbReference type="GO" id="GO:0009073">
    <property type="term" value="P:aromatic amino acid family biosynthetic process"/>
    <property type="evidence" value="ECO:0007669"/>
    <property type="project" value="UniProtKB-KW"/>
</dbReference>
<dbReference type="RefSeq" id="WP_047259661.1">
    <property type="nucleotide sequence ID" value="NZ_CP011546.1"/>
</dbReference>
<comment type="function">
    <text evidence="11">Catalyzes the specific phosphorylation of the 3-hydroxyl group of shikimic acid using ATP as a cosubstrate.</text>
</comment>
<dbReference type="PRINTS" id="PR01100">
    <property type="entry name" value="SHIKIMTKNASE"/>
</dbReference>
<dbReference type="HAMAP" id="MF_00109">
    <property type="entry name" value="Shikimate_kinase"/>
    <property type="match status" value="1"/>
</dbReference>
<evidence type="ECO:0000313" key="12">
    <source>
        <dbReference type="EMBL" id="AKK11207.1"/>
    </source>
</evidence>
<evidence type="ECO:0000256" key="5">
    <source>
        <dbReference type="ARBA" id="ARBA00022679"/>
    </source>
</evidence>
<dbReference type="GO" id="GO:0008652">
    <property type="term" value="P:amino acid biosynthetic process"/>
    <property type="evidence" value="ECO:0007669"/>
    <property type="project" value="UniProtKB-KW"/>
</dbReference>
<evidence type="ECO:0000256" key="6">
    <source>
        <dbReference type="ARBA" id="ARBA00022741"/>
    </source>
</evidence>
<evidence type="ECO:0000256" key="10">
    <source>
        <dbReference type="ARBA" id="ARBA00048567"/>
    </source>
</evidence>
<keyword evidence="8 11" id="KW-0067">ATP-binding</keyword>
<dbReference type="Gene3D" id="3.40.50.300">
    <property type="entry name" value="P-loop containing nucleotide triphosphate hydrolases"/>
    <property type="match status" value="1"/>
</dbReference>
<dbReference type="EC" id="2.7.1.71" evidence="3 11"/>
<comment type="subcellular location">
    <subcellularLocation>
        <location evidence="11">Cytoplasm</location>
    </subcellularLocation>
</comment>
<dbReference type="GO" id="GO:0004765">
    <property type="term" value="F:shikimate kinase activity"/>
    <property type="evidence" value="ECO:0007669"/>
    <property type="project" value="UniProtKB-UniRule"/>
</dbReference>
<reference evidence="13" key="2">
    <citation type="submission" date="2015-05" db="EMBL/GenBank/DDBJ databases">
        <title>Complete genome sequence of Corynebacterium uterequi DSM 45634, isolated from the uterus of a maiden mare.</title>
        <authorList>
            <person name="Ruckert C."/>
            <person name="Albersmeier A."/>
            <person name="Winkler A."/>
            <person name="Tauch A."/>
        </authorList>
    </citation>
    <scope>NUCLEOTIDE SEQUENCE [LARGE SCALE GENOMIC DNA]</scope>
    <source>
        <strain evidence="13">DSM 45634</strain>
    </source>
</reference>
<keyword evidence="11" id="KW-0963">Cytoplasm</keyword>
<comment type="similarity">
    <text evidence="2 11">Belongs to the shikimate kinase family.</text>
</comment>
<organism evidence="12 13">
    <name type="scientific">Corynebacterium uterequi</name>
    <dbReference type="NCBI Taxonomy" id="1072256"/>
    <lineage>
        <taxon>Bacteria</taxon>
        <taxon>Bacillati</taxon>
        <taxon>Actinomycetota</taxon>
        <taxon>Actinomycetes</taxon>
        <taxon>Mycobacteriales</taxon>
        <taxon>Corynebacteriaceae</taxon>
        <taxon>Corynebacterium</taxon>
    </lineage>
</organism>
<comment type="subunit">
    <text evidence="11">Monomer.</text>
</comment>
<dbReference type="Pfam" id="PF01202">
    <property type="entry name" value="SKI"/>
    <property type="match status" value="1"/>
</dbReference>
<dbReference type="SUPFAM" id="SSF52540">
    <property type="entry name" value="P-loop containing nucleoside triphosphate hydrolases"/>
    <property type="match status" value="1"/>
</dbReference>
<accession>A0A0G3HJC6</accession>
<keyword evidence="7 11" id="KW-0418">Kinase</keyword>
<feature type="binding site" evidence="11">
    <location>
        <position position="69"/>
    </location>
    <ligand>
        <name>substrate</name>
    </ligand>
</feature>
<dbReference type="InterPro" id="IPR031322">
    <property type="entry name" value="Shikimate/glucono_kinase"/>
</dbReference>
<comment type="caution">
    <text evidence="11">Lacks conserved residue(s) required for the propagation of feature annotation.</text>
</comment>
<proteinExistence type="inferred from homology"/>
<keyword evidence="11" id="KW-0479">Metal-binding</keyword>
<keyword evidence="6 11" id="KW-0547">Nucleotide-binding</keyword>
<feature type="binding site" evidence="11">
    <location>
        <position position="90"/>
    </location>
    <ligand>
        <name>substrate</name>
    </ligand>
</feature>
<feature type="binding site" evidence="11">
    <location>
        <position position="127"/>
    </location>
    <ligand>
        <name>ATP</name>
        <dbReference type="ChEBI" id="CHEBI:30616"/>
    </ligand>
</feature>
<evidence type="ECO:0000256" key="7">
    <source>
        <dbReference type="ARBA" id="ARBA00022777"/>
    </source>
</evidence>
<dbReference type="OrthoDB" id="9800332at2"/>
<evidence type="ECO:0000256" key="1">
    <source>
        <dbReference type="ARBA" id="ARBA00004842"/>
    </source>
</evidence>
<dbReference type="InterPro" id="IPR023000">
    <property type="entry name" value="Shikimate_kinase_CS"/>
</dbReference>
<sequence length="179" mass="19598">MIPQAATRSCHSAPRVVLVGPPGAGKSTIGRRLSRTLNLPLVDSDLLLEKRHGMTCGELFTAVGEPRFRELEAEVIADALQMGGVLSLGGGAVLTDSTRALLTGHTVVWVDVSAEEGYRRTRDEGTRPVLDADDPLEHYRNLIATREPYYHEVAGYRLRSDDKSPQQLVADILSFLESF</sequence>
<dbReference type="PANTHER" id="PTHR21087">
    <property type="entry name" value="SHIKIMATE KINASE"/>
    <property type="match status" value="1"/>
</dbReference>
<comment type="pathway">
    <text evidence="1 11">Metabolic intermediate biosynthesis; chorismate biosynthesis; chorismate from D-erythrose 4-phosphate and phosphoenolpyruvate: step 5/7.</text>
</comment>
<evidence type="ECO:0000256" key="11">
    <source>
        <dbReference type="HAMAP-Rule" id="MF_00109"/>
    </source>
</evidence>
<keyword evidence="5 11" id="KW-0808">Transferase</keyword>
<feature type="binding site" evidence="11">
    <location>
        <begin position="23"/>
        <end position="28"/>
    </location>
    <ligand>
        <name>ATP</name>
        <dbReference type="ChEBI" id="CHEBI:30616"/>
    </ligand>
</feature>
<evidence type="ECO:0000313" key="13">
    <source>
        <dbReference type="Proteomes" id="UP000035548"/>
    </source>
</evidence>
<reference evidence="12 13" key="1">
    <citation type="journal article" date="2015" name="Genome Announc.">
        <title>Virulence Factor Genes Detected in the Complete Genome Sequence of Corynebacterium uterequi DSM 45634, Isolated from the Uterus of a Maiden Mare.</title>
        <authorList>
            <person name="Ruckert C."/>
            <person name="Kriete M."/>
            <person name="Jaenicke S."/>
            <person name="Winkler A."/>
            <person name="Tauch A."/>
        </authorList>
    </citation>
    <scope>NUCLEOTIDE SEQUENCE [LARGE SCALE GENOMIC DNA]</scope>
    <source>
        <strain evidence="12 13">DSM 45634</strain>
    </source>
</reference>
<dbReference type="STRING" id="1072256.CUTER_06055"/>
<protein>
    <recommendedName>
        <fullName evidence="3 11">Shikimate kinase</fullName>
        <shortName evidence="11">SK</shortName>
        <ecNumber evidence="3 11">2.7.1.71</ecNumber>
    </recommendedName>
</protein>
<feature type="binding site" evidence="11">
    <location>
        <position position="27"/>
    </location>
    <ligand>
        <name>Mg(2+)</name>
        <dbReference type="ChEBI" id="CHEBI:18420"/>
    </ligand>
</feature>
<name>A0A0G3HJC6_9CORY</name>
<dbReference type="InterPro" id="IPR027417">
    <property type="entry name" value="P-loop_NTPase"/>
</dbReference>
<feature type="binding site" evidence="11">
    <location>
        <position position="45"/>
    </location>
    <ligand>
        <name>substrate</name>
    </ligand>
</feature>
<dbReference type="InterPro" id="IPR000623">
    <property type="entry name" value="Shikimate_kinase/TSH1"/>
</dbReference>
<dbReference type="Proteomes" id="UP000035548">
    <property type="component" value="Chromosome"/>
</dbReference>
<gene>
    <name evidence="11 12" type="primary">aroK</name>
    <name evidence="12" type="ORF">CUTER_06055</name>
</gene>
<feature type="binding site" evidence="11">
    <location>
        <position position="146"/>
    </location>
    <ligand>
        <name>substrate</name>
    </ligand>
</feature>
<evidence type="ECO:0000256" key="2">
    <source>
        <dbReference type="ARBA" id="ARBA00006997"/>
    </source>
</evidence>
<evidence type="ECO:0000256" key="3">
    <source>
        <dbReference type="ARBA" id="ARBA00012154"/>
    </source>
</evidence>
<dbReference type="CDD" id="cd00464">
    <property type="entry name" value="SK"/>
    <property type="match status" value="1"/>
</dbReference>
<keyword evidence="13" id="KW-1185">Reference proteome</keyword>
<dbReference type="UniPathway" id="UPA00053">
    <property type="reaction ID" value="UER00088"/>
</dbReference>
<keyword evidence="4 11" id="KW-0028">Amino-acid biosynthesis</keyword>
<dbReference type="AlphaFoldDB" id="A0A0G3HJC6"/>
<dbReference type="PATRIC" id="fig|1072256.5.peg.1201"/>
<keyword evidence="11" id="KW-0460">Magnesium</keyword>
<dbReference type="GO" id="GO:0005524">
    <property type="term" value="F:ATP binding"/>
    <property type="evidence" value="ECO:0007669"/>
    <property type="project" value="UniProtKB-UniRule"/>
</dbReference>
<comment type="catalytic activity">
    <reaction evidence="10 11">
        <text>shikimate + ATP = 3-phosphoshikimate + ADP + H(+)</text>
        <dbReference type="Rhea" id="RHEA:13121"/>
        <dbReference type="ChEBI" id="CHEBI:15378"/>
        <dbReference type="ChEBI" id="CHEBI:30616"/>
        <dbReference type="ChEBI" id="CHEBI:36208"/>
        <dbReference type="ChEBI" id="CHEBI:145989"/>
        <dbReference type="ChEBI" id="CHEBI:456216"/>
        <dbReference type="EC" id="2.7.1.71"/>
    </reaction>
</comment>
<dbReference type="PANTHER" id="PTHR21087:SF16">
    <property type="entry name" value="SHIKIMATE KINASE 1, CHLOROPLASTIC"/>
    <property type="match status" value="1"/>
</dbReference>
<evidence type="ECO:0000256" key="8">
    <source>
        <dbReference type="ARBA" id="ARBA00022840"/>
    </source>
</evidence>
<dbReference type="GO" id="GO:0005829">
    <property type="term" value="C:cytosol"/>
    <property type="evidence" value="ECO:0007669"/>
    <property type="project" value="TreeGrafter"/>
</dbReference>
<dbReference type="PROSITE" id="PS01128">
    <property type="entry name" value="SHIKIMATE_KINASE"/>
    <property type="match status" value="1"/>
</dbReference>
<evidence type="ECO:0000256" key="9">
    <source>
        <dbReference type="ARBA" id="ARBA00023141"/>
    </source>
</evidence>
<keyword evidence="9 11" id="KW-0057">Aromatic amino acid biosynthesis</keyword>
<dbReference type="KEGG" id="cut:CUTER_06055"/>
<evidence type="ECO:0000256" key="4">
    <source>
        <dbReference type="ARBA" id="ARBA00022605"/>
    </source>
</evidence>
<comment type="cofactor">
    <cofactor evidence="11">
        <name>Mg(2+)</name>
        <dbReference type="ChEBI" id="CHEBI:18420"/>
    </cofactor>
    <text evidence="11">Binds 1 Mg(2+) ion per subunit.</text>
</comment>
<dbReference type="GO" id="GO:0000287">
    <property type="term" value="F:magnesium ion binding"/>
    <property type="evidence" value="ECO:0007669"/>
    <property type="project" value="UniProtKB-UniRule"/>
</dbReference>
<dbReference type="GO" id="GO:0009423">
    <property type="term" value="P:chorismate biosynthetic process"/>
    <property type="evidence" value="ECO:0007669"/>
    <property type="project" value="UniProtKB-UniRule"/>
</dbReference>
<dbReference type="EMBL" id="CP011546">
    <property type="protein sequence ID" value="AKK11207.1"/>
    <property type="molecule type" value="Genomic_DNA"/>
</dbReference>